<proteinExistence type="predicted"/>
<organism evidence="2 3">
    <name type="scientific">Chondromyces apiculatus DSM 436</name>
    <dbReference type="NCBI Taxonomy" id="1192034"/>
    <lineage>
        <taxon>Bacteria</taxon>
        <taxon>Pseudomonadati</taxon>
        <taxon>Myxococcota</taxon>
        <taxon>Polyangia</taxon>
        <taxon>Polyangiales</taxon>
        <taxon>Polyangiaceae</taxon>
        <taxon>Chondromyces</taxon>
    </lineage>
</organism>
<gene>
    <name evidence="2" type="ORF">CAP_7369</name>
</gene>
<name>A0A017SYY4_9BACT</name>
<accession>A0A017SYY4</accession>
<dbReference type="OrthoDB" id="5515710at2"/>
<dbReference type="EMBL" id="ASRX01000065">
    <property type="protein sequence ID" value="EYF02158.1"/>
    <property type="molecule type" value="Genomic_DNA"/>
</dbReference>
<evidence type="ECO:0000313" key="3">
    <source>
        <dbReference type="Proteomes" id="UP000019678"/>
    </source>
</evidence>
<sequence length="180" mass="19652">MSSPAAERECWKGPTWEMNIFYPAPGVLYTRAEGQADIECALHAMQAFDRVAAATTEKVEVFHDWAGITGYTAEVRSTYTRWSKSHVERLGGVHVLIRSRMVAMAVTLVSAAVGGVISAHHDRIAFDKLRAEAILRRRRIVDMPPESGLRMSGTYAGPRSEKPGQRPGSDRPGGSRASGA</sequence>
<dbReference type="RefSeq" id="WP_044247987.1">
    <property type="nucleotide sequence ID" value="NZ_ASRX01000065.1"/>
</dbReference>
<protein>
    <submittedName>
        <fullName evidence="2">Uncharacterized protein</fullName>
    </submittedName>
</protein>
<comment type="caution">
    <text evidence="2">The sequence shown here is derived from an EMBL/GenBank/DDBJ whole genome shotgun (WGS) entry which is preliminary data.</text>
</comment>
<keyword evidence="3" id="KW-1185">Reference proteome</keyword>
<dbReference type="Proteomes" id="UP000019678">
    <property type="component" value="Unassembled WGS sequence"/>
</dbReference>
<reference evidence="2 3" key="1">
    <citation type="submission" date="2013-05" db="EMBL/GenBank/DDBJ databases">
        <title>Genome assembly of Chondromyces apiculatus DSM 436.</title>
        <authorList>
            <person name="Sharma G."/>
            <person name="Khatri I."/>
            <person name="Kaur C."/>
            <person name="Mayilraj S."/>
            <person name="Subramanian S."/>
        </authorList>
    </citation>
    <scope>NUCLEOTIDE SEQUENCE [LARGE SCALE GENOMIC DNA]</scope>
    <source>
        <strain evidence="2 3">DSM 436</strain>
    </source>
</reference>
<evidence type="ECO:0000313" key="2">
    <source>
        <dbReference type="EMBL" id="EYF02158.1"/>
    </source>
</evidence>
<evidence type="ECO:0000256" key="1">
    <source>
        <dbReference type="SAM" id="MobiDB-lite"/>
    </source>
</evidence>
<dbReference type="AlphaFoldDB" id="A0A017SYY4"/>
<feature type="region of interest" description="Disordered" evidence="1">
    <location>
        <begin position="145"/>
        <end position="180"/>
    </location>
</feature>